<keyword evidence="4" id="KW-0418">Kinase</keyword>
<dbReference type="InParanoid" id="A0A0D0B2Y2"/>
<dbReference type="Proteomes" id="UP000054485">
    <property type="component" value="Unassembled WGS sequence"/>
</dbReference>
<reference evidence="7 8" key="1">
    <citation type="submission" date="2014-04" db="EMBL/GenBank/DDBJ databases">
        <authorList>
            <consortium name="DOE Joint Genome Institute"/>
            <person name="Kuo A."/>
            <person name="Ruytinx J."/>
            <person name="Rineau F."/>
            <person name="Colpaert J."/>
            <person name="Kohler A."/>
            <person name="Nagy L.G."/>
            <person name="Floudas D."/>
            <person name="Copeland A."/>
            <person name="Barry K.W."/>
            <person name="Cichocki N."/>
            <person name="Veneault-Fourrey C."/>
            <person name="LaButti K."/>
            <person name="Lindquist E.A."/>
            <person name="Lipzen A."/>
            <person name="Lundell T."/>
            <person name="Morin E."/>
            <person name="Murat C."/>
            <person name="Sun H."/>
            <person name="Tunlid A."/>
            <person name="Henrissat B."/>
            <person name="Grigoriev I.V."/>
            <person name="Hibbett D.S."/>
            <person name="Martin F."/>
            <person name="Nordberg H.P."/>
            <person name="Cantor M.N."/>
            <person name="Hua S.X."/>
        </authorList>
    </citation>
    <scope>NUCLEOTIDE SEQUENCE [LARGE SCALE GENOMIC DNA]</scope>
    <source>
        <strain evidence="7 8">UH-Slu-Lm8-n1</strain>
    </source>
</reference>
<dbReference type="PANTHER" id="PTHR34273">
    <property type="entry name" value="METHYLTHIORIBOSE KINASE"/>
    <property type="match status" value="1"/>
</dbReference>
<evidence type="ECO:0000313" key="7">
    <source>
        <dbReference type="EMBL" id="KIK48386.1"/>
    </source>
</evidence>
<protein>
    <recommendedName>
        <fullName evidence="6">Aminoglycoside phosphotransferase domain-containing protein</fullName>
    </recommendedName>
</protein>
<proteinExistence type="inferred from homology"/>
<reference evidence="8" key="2">
    <citation type="submission" date="2015-01" db="EMBL/GenBank/DDBJ databases">
        <title>Evolutionary Origins and Diversification of the Mycorrhizal Mutualists.</title>
        <authorList>
            <consortium name="DOE Joint Genome Institute"/>
            <consortium name="Mycorrhizal Genomics Consortium"/>
            <person name="Kohler A."/>
            <person name="Kuo A."/>
            <person name="Nagy L.G."/>
            <person name="Floudas D."/>
            <person name="Copeland A."/>
            <person name="Barry K.W."/>
            <person name="Cichocki N."/>
            <person name="Veneault-Fourrey C."/>
            <person name="LaButti K."/>
            <person name="Lindquist E.A."/>
            <person name="Lipzen A."/>
            <person name="Lundell T."/>
            <person name="Morin E."/>
            <person name="Murat C."/>
            <person name="Riley R."/>
            <person name="Ohm R."/>
            <person name="Sun H."/>
            <person name="Tunlid A."/>
            <person name="Henrissat B."/>
            <person name="Grigoriev I.V."/>
            <person name="Hibbett D.S."/>
            <person name="Martin F."/>
        </authorList>
    </citation>
    <scope>NUCLEOTIDE SEQUENCE [LARGE SCALE GENOMIC DNA]</scope>
    <source>
        <strain evidence="8">UH-Slu-Lm8-n1</strain>
    </source>
</reference>
<dbReference type="AlphaFoldDB" id="A0A0D0B2Y2"/>
<keyword evidence="8" id="KW-1185">Reference proteome</keyword>
<dbReference type="GO" id="GO:0016301">
    <property type="term" value="F:kinase activity"/>
    <property type="evidence" value="ECO:0007669"/>
    <property type="project" value="UniProtKB-KW"/>
</dbReference>
<dbReference type="PANTHER" id="PTHR34273:SF2">
    <property type="entry name" value="METHYLTHIORIBOSE KINASE"/>
    <property type="match status" value="1"/>
</dbReference>
<keyword evidence="2" id="KW-0808">Transferase</keyword>
<comment type="similarity">
    <text evidence="1">Belongs to the methylthioribose kinase family.</text>
</comment>
<dbReference type="SUPFAM" id="SSF56112">
    <property type="entry name" value="Protein kinase-like (PK-like)"/>
    <property type="match status" value="1"/>
</dbReference>
<dbReference type="HOGENOM" id="CLU_059226_1_1_1"/>
<dbReference type="Pfam" id="PF01636">
    <property type="entry name" value="APH"/>
    <property type="match status" value="1"/>
</dbReference>
<dbReference type="OrthoDB" id="25129at2759"/>
<organism evidence="7 8">
    <name type="scientific">Suillus luteus UH-Slu-Lm8-n1</name>
    <dbReference type="NCBI Taxonomy" id="930992"/>
    <lineage>
        <taxon>Eukaryota</taxon>
        <taxon>Fungi</taxon>
        <taxon>Dikarya</taxon>
        <taxon>Basidiomycota</taxon>
        <taxon>Agaricomycotina</taxon>
        <taxon>Agaricomycetes</taxon>
        <taxon>Agaricomycetidae</taxon>
        <taxon>Boletales</taxon>
        <taxon>Suillineae</taxon>
        <taxon>Suillaceae</taxon>
        <taxon>Suillus</taxon>
    </lineage>
</organism>
<dbReference type="Gene3D" id="3.30.200.20">
    <property type="entry name" value="Phosphorylase Kinase, domain 1"/>
    <property type="match status" value="1"/>
</dbReference>
<evidence type="ECO:0000256" key="2">
    <source>
        <dbReference type="ARBA" id="ARBA00022679"/>
    </source>
</evidence>
<dbReference type="GO" id="GO:0005524">
    <property type="term" value="F:ATP binding"/>
    <property type="evidence" value="ECO:0007669"/>
    <property type="project" value="UniProtKB-KW"/>
</dbReference>
<evidence type="ECO:0000256" key="4">
    <source>
        <dbReference type="ARBA" id="ARBA00022777"/>
    </source>
</evidence>
<name>A0A0D0B2Y2_9AGAM</name>
<evidence type="ECO:0000256" key="5">
    <source>
        <dbReference type="ARBA" id="ARBA00022840"/>
    </source>
</evidence>
<evidence type="ECO:0000256" key="3">
    <source>
        <dbReference type="ARBA" id="ARBA00022741"/>
    </source>
</evidence>
<dbReference type="STRING" id="930992.A0A0D0B2Y2"/>
<sequence length="375" mass="41215">MVDGDLATIANVRKYLSNTPFASHTINALTGGSASFTYRIHLNNSFEGKETLVLKYAAPYVAISGGTMPLPTERQKFDVEALRLVRKMHGDDDVVTVPNVHLFDEEAHVMIIDDCGTDTRTLKQLLIDEALPQTVAEEIGSAIGRFLGRVHAWNKDASFDMGIFINNEVGKMISALVTYGRLVSTLSGRDNIAALSDPILDIPEGKLAVISKLAETRSHEIGSTTEVLTHGDFWPGNIMVSLRREPEGGVLRLERLYVLDWELAKAGLRGLDIGQFCAEMRLLQRFYPSRHEETSTIMRSFLLAYRGGSARPDETLARVAIAHVGAHLVAWTPRVRWGDKEDTRKTVAEGVELLIGGAEGSLAWLEGSLVGSLMM</sequence>
<feature type="domain" description="Aminoglycoside phosphotransferase" evidence="6">
    <location>
        <begin position="82"/>
        <end position="278"/>
    </location>
</feature>
<dbReference type="InterPro" id="IPR002575">
    <property type="entry name" value="Aminoglycoside_PTrfase"/>
</dbReference>
<keyword evidence="5" id="KW-0067">ATP-binding</keyword>
<keyword evidence="3" id="KW-0547">Nucleotide-binding</keyword>
<accession>A0A0D0B2Y2</accession>
<evidence type="ECO:0000259" key="6">
    <source>
        <dbReference type="Pfam" id="PF01636"/>
    </source>
</evidence>
<dbReference type="EMBL" id="KN835138">
    <property type="protein sequence ID" value="KIK48386.1"/>
    <property type="molecule type" value="Genomic_DNA"/>
</dbReference>
<dbReference type="Gene3D" id="3.90.1200.10">
    <property type="match status" value="1"/>
</dbReference>
<evidence type="ECO:0000256" key="1">
    <source>
        <dbReference type="ARBA" id="ARBA00010165"/>
    </source>
</evidence>
<gene>
    <name evidence="7" type="ORF">CY34DRAFT_667831</name>
</gene>
<evidence type="ECO:0000313" key="8">
    <source>
        <dbReference type="Proteomes" id="UP000054485"/>
    </source>
</evidence>
<dbReference type="InterPro" id="IPR011009">
    <property type="entry name" value="Kinase-like_dom_sf"/>
</dbReference>